<accession>A0A0C3QVC8</accession>
<evidence type="ECO:0000313" key="7">
    <source>
        <dbReference type="EMBL" id="KIO32579.1"/>
    </source>
</evidence>
<dbReference type="GO" id="GO:0005640">
    <property type="term" value="C:nuclear outer membrane"/>
    <property type="evidence" value="ECO:0007669"/>
    <property type="project" value="UniProtKB-SubCell"/>
</dbReference>
<evidence type="ECO:0000256" key="5">
    <source>
        <dbReference type="ARBA" id="ARBA00023242"/>
    </source>
</evidence>
<name>A0A0C3QVC8_9AGAM</name>
<dbReference type="InterPro" id="IPR008547">
    <property type="entry name" value="DUF829_TMEM53"/>
</dbReference>
<dbReference type="SUPFAM" id="SSF53474">
    <property type="entry name" value="alpha/beta-Hydrolases"/>
    <property type="match status" value="1"/>
</dbReference>
<organism evidence="7 8">
    <name type="scientific">Tulasnella calospora MUT 4182</name>
    <dbReference type="NCBI Taxonomy" id="1051891"/>
    <lineage>
        <taxon>Eukaryota</taxon>
        <taxon>Fungi</taxon>
        <taxon>Dikarya</taxon>
        <taxon>Basidiomycota</taxon>
        <taxon>Agaricomycotina</taxon>
        <taxon>Agaricomycetes</taxon>
        <taxon>Cantharellales</taxon>
        <taxon>Tulasnellaceae</taxon>
        <taxon>Tulasnella</taxon>
    </lineage>
</organism>
<dbReference type="PANTHER" id="PTHR12265:SF30">
    <property type="entry name" value="TRANSMEMBRANE PROTEIN 53"/>
    <property type="match status" value="1"/>
</dbReference>
<dbReference type="HOGENOM" id="CLU_036503_0_1_1"/>
<dbReference type="AlphaFoldDB" id="A0A0C3QVC8"/>
<dbReference type="Pfam" id="PF05705">
    <property type="entry name" value="DUF829"/>
    <property type="match status" value="1"/>
</dbReference>
<dbReference type="PANTHER" id="PTHR12265">
    <property type="entry name" value="TRANSMEMBRANE PROTEIN 53"/>
    <property type="match status" value="1"/>
</dbReference>
<dbReference type="Proteomes" id="UP000054248">
    <property type="component" value="Unassembled WGS sequence"/>
</dbReference>
<keyword evidence="3" id="KW-1133">Transmembrane helix</keyword>
<dbReference type="InterPro" id="IPR029058">
    <property type="entry name" value="AB_hydrolase_fold"/>
</dbReference>
<dbReference type="OrthoDB" id="77878at2759"/>
<evidence type="ECO:0000313" key="8">
    <source>
        <dbReference type="Proteomes" id="UP000054248"/>
    </source>
</evidence>
<keyword evidence="2" id="KW-0812">Transmembrane</keyword>
<evidence type="ECO:0000256" key="6">
    <source>
        <dbReference type="ARBA" id="ARBA00034303"/>
    </source>
</evidence>
<gene>
    <name evidence="7" type="ORF">M407DRAFT_105667</name>
</gene>
<comment type="subcellular location">
    <subcellularLocation>
        <location evidence="6">Nucleus outer membrane</location>
        <topology evidence="6">Single-pass membrane protein</topology>
    </subcellularLocation>
</comment>
<reference evidence="8" key="2">
    <citation type="submission" date="2015-01" db="EMBL/GenBank/DDBJ databases">
        <title>Evolutionary Origins and Diversification of the Mycorrhizal Mutualists.</title>
        <authorList>
            <consortium name="DOE Joint Genome Institute"/>
            <consortium name="Mycorrhizal Genomics Consortium"/>
            <person name="Kohler A."/>
            <person name="Kuo A."/>
            <person name="Nagy L.G."/>
            <person name="Floudas D."/>
            <person name="Copeland A."/>
            <person name="Barry K.W."/>
            <person name="Cichocki N."/>
            <person name="Veneault-Fourrey C."/>
            <person name="LaButti K."/>
            <person name="Lindquist E.A."/>
            <person name="Lipzen A."/>
            <person name="Lundell T."/>
            <person name="Morin E."/>
            <person name="Murat C."/>
            <person name="Riley R."/>
            <person name="Ohm R."/>
            <person name="Sun H."/>
            <person name="Tunlid A."/>
            <person name="Henrissat B."/>
            <person name="Grigoriev I.V."/>
            <person name="Hibbett D.S."/>
            <person name="Martin F."/>
        </authorList>
    </citation>
    <scope>NUCLEOTIDE SEQUENCE [LARGE SCALE GENOMIC DNA]</scope>
    <source>
        <strain evidence="8">MUT 4182</strain>
    </source>
</reference>
<keyword evidence="5" id="KW-0539">Nucleus</keyword>
<dbReference type="EMBL" id="KN822954">
    <property type="protein sequence ID" value="KIO32579.1"/>
    <property type="molecule type" value="Genomic_DNA"/>
</dbReference>
<comment type="similarity">
    <text evidence="1">Belongs to the TMEM53 family.</text>
</comment>
<keyword evidence="8" id="KW-1185">Reference proteome</keyword>
<keyword evidence="4" id="KW-0472">Membrane</keyword>
<protein>
    <submittedName>
        <fullName evidence="7">Uncharacterized protein</fullName>
    </submittedName>
</protein>
<evidence type="ECO:0000256" key="1">
    <source>
        <dbReference type="ARBA" id="ARBA00007387"/>
    </source>
</evidence>
<evidence type="ECO:0000256" key="2">
    <source>
        <dbReference type="ARBA" id="ARBA00022692"/>
    </source>
</evidence>
<evidence type="ECO:0000256" key="3">
    <source>
        <dbReference type="ARBA" id="ARBA00022989"/>
    </source>
</evidence>
<proteinExistence type="inferred from homology"/>
<reference evidence="7 8" key="1">
    <citation type="submission" date="2014-04" db="EMBL/GenBank/DDBJ databases">
        <authorList>
            <consortium name="DOE Joint Genome Institute"/>
            <person name="Kuo A."/>
            <person name="Girlanda M."/>
            <person name="Perotto S."/>
            <person name="Kohler A."/>
            <person name="Nagy L.G."/>
            <person name="Floudas D."/>
            <person name="Copeland A."/>
            <person name="Barry K.W."/>
            <person name="Cichocki N."/>
            <person name="Veneault-Fourrey C."/>
            <person name="LaButti K."/>
            <person name="Lindquist E.A."/>
            <person name="Lipzen A."/>
            <person name="Lundell T."/>
            <person name="Morin E."/>
            <person name="Murat C."/>
            <person name="Sun H."/>
            <person name="Tunlid A."/>
            <person name="Henrissat B."/>
            <person name="Grigoriev I.V."/>
            <person name="Hibbett D.S."/>
            <person name="Martin F."/>
            <person name="Nordberg H.P."/>
            <person name="Cantor M.N."/>
            <person name="Hua S.X."/>
        </authorList>
    </citation>
    <scope>NUCLEOTIDE SEQUENCE [LARGE SCALE GENOMIC DNA]</scope>
    <source>
        <strain evidence="7 8">MUT 4182</strain>
    </source>
</reference>
<evidence type="ECO:0000256" key="4">
    <source>
        <dbReference type="ARBA" id="ARBA00023136"/>
    </source>
</evidence>
<sequence length="286" mass="31562">MATASTVKKAPAVLTRLFDKIAGAPNALISRPAAGVVASKDEPELILIFGWMDAQLQHIHKYTETYHKLYPGATQIIVRSFPNWWWTKEEISIEGILPVAKLVNEAYNPKRTLIHAFSNGGTFALDNVAEGLHRLTGKTDLPLPARTVIFDSCPGDSNFSGGAKAFTGGIKNPIIRNIASALAVSSMTLFWLYSTAAGIEDPFVTLRKHLLDPAFLPPTASRTYIYSKIDELVPAQVVEQHAQESKKLGMDVVLEAYDNSPHVNHLRQNPDRYWAIVKDAWTRSGN</sequence>